<dbReference type="GO" id="GO:0042173">
    <property type="term" value="P:regulation of sporulation resulting in formation of a cellular spore"/>
    <property type="evidence" value="ECO:0007669"/>
    <property type="project" value="InterPro"/>
</dbReference>
<dbReference type="InterPro" id="IPR011006">
    <property type="entry name" value="CheY-like_superfamily"/>
</dbReference>
<dbReference type="GO" id="GO:0000160">
    <property type="term" value="P:phosphorelay signal transduction system"/>
    <property type="evidence" value="ECO:0007669"/>
    <property type="project" value="InterPro"/>
</dbReference>
<organism evidence="6 7">
    <name type="scientific">Candidatus Pullilachnospira gallistercoris</name>
    <dbReference type="NCBI Taxonomy" id="2840911"/>
    <lineage>
        <taxon>Bacteria</taxon>
        <taxon>Bacillati</taxon>
        <taxon>Bacillota</taxon>
        <taxon>Clostridia</taxon>
        <taxon>Lachnospirales</taxon>
        <taxon>Lachnospiraceae</taxon>
        <taxon>Lachnospiraceae incertae sedis</taxon>
        <taxon>Candidatus Pullilachnospira</taxon>
    </lineage>
</organism>
<evidence type="ECO:0000256" key="1">
    <source>
        <dbReference type="ARBA" id="ARBA00018672"/>
    </source>
</evidence>
<dbReference type="Gene3D" id="1.10.10.10">
    <property type="entry name" value="Winged helix-like DNA-binding domain superfamily/Winged helix DNA-binding domain"/>
    <property type="match status" value="1"/>
</dbReference>
<comment type="function">
    <text evidence="3">May play the central regulatory role in sporulation. It may be an element of the effector pathway responsible for the activation of sporulation genes in response to nutritional stress. Spo0A may act in concert with spo0H (a sigma factor) to control the expression of some genes that are critical to the sporulation process.</text>
</comment>
<dbReference type="SMART" id="SM00448">
    <property type="entry name" value="REC"/>
    <property type="match status" value="1"/>
</dbReference>
<reference evidence="6" key="2">
    <citation type="journal article" date="2021" name="PeerJ">
        <title>Extensive microbial diversity within the chicken gut microbiome revealed by metagenomics and culture.</title>
        <authorList>
            <person name="Gilroy R."/>
            <person name="Ravi A."/>
            <person name="Getino M."/>
            <person name="Pursley I."/>
            <person name="Horton D.L."/>
            <person name="Alikhan N.F."/>
            <person name="Baker D."/>
            <person name="Gharbi K."/>
            <person name="Hall N."/>
            <person name="Watson M."/>
            <person name="Adriaenssens E.M."/>
            <person name="Foster-Nyarko E."/>
            <person name="Jarju S."/>
            <person name="Secka A."/>
            <person name="Antonio M."/>
            <person name="Oren A."/>
            <person name="Chaudhuri R.R."/>
            <person name="La Ragione R."/>
            <person name="Hildebrand F."/>
            <person name="Pallen M.J."/>
        </authorList>
    </citation>
    <scope>NUCLEOTIDE SEQUENCE</scope>
    <source>
        <strain evidence="6">ChiSjej5B23-6657</strain>
    </source>
</reference>
<comment type="caution">
    <text evidence="6">The sequence shown here is derived from an EMBL/GenBank/DDBJ whole genome shotgun (WGS) entry which is preliminary data.</text>
</comment>
<evidence type="ECO:0000259" key="5">
    <source>
        <dbReference type="PROSITE" id="PS50110"/>
    </source>
</evidence>
<dbReference type="Gene3D" id="3.40.50.2300">
    <property type="match status" value="1"/>
</dbReference>
<keyword evidence="4" id="KW-0597">Phosphoprotein</keyword>
<dbReference type="GO" id="GO:0005737">
    <property type="term" value="C:cytoplasm"/>
    <property type="evidence" value="ECO:0007669"/>
    <property type="project" value="InterPro"/>
</dbReference>
<protein>
    <recommendedName>
        <fullName evidence="1">Stage 0 sporulation protein A homolog</fullName>
    </recommendedName>
</protein>
<reference evidence="6" key="1">
    <citation type="submission" date="2020-10" db="EMBL/GenBank/DDBJ databases">
        <authorList>
            <person name="Gilroy R."/>
        </authorList>
    </citation>
    <scope>NUCLEOTIDE SEQUENCE</scope>
    <source>
        <strain evidence="6">ChiSjej5B23-6657</strain>
    </source>
</reference>
<evidence type="ECO:0000256" key="2">
    <source>
        <dbReference type="ARBA" id="ARBA00023125"/>
    </source>
</evidence>
<dbReference type="AlphaFoldDB" id="A0A9D1EAP8"/>
<gene>
    <name evidence="6" type="ORF">IAA55_08560</name>
</gene>
<dbReference type="GO" id="GO:0003677">
    <property type="term" value="F:DNA binding"/>
    <property type="evidence" value="ECO:0007669"/>
    <property type="project" value="UniProtKB-KW"/>
</dbReference>
<dbReference type="SUPFAM" id="SSF46894">
    <property type="entry name" value="C-terminal effector domain of the bipartite response regulators"/>
    <property type="match status" value="1"/>
</dbReference>
<feature type="modified residue" description="4-aspartylphosphate" evidence="4">
    <location>
        <position position="63"/>
    </location>
</feature>
<keyword evidence="2" id="KW-0238">DNA-binding</keyword>
<dbReference type="InterPro" id="IPR036388">
    <property type="entry name" value="WH-like_DNA-bd_sf"/>
</dbReference>
<dbReference type="InterPro" id="IPR001789">
    <property type="entry name" value="Sig_transdc_resp-reg_receiver"/>
</dbReference>
<dbReference type="GO" id="GO:0003700">
    <property type="term" value="F:DNA-binding transcription factor activity"/>
    <property type="evidence" value="ECO:0007669"/>
    <property type="project" value="InterPro"/>
</dbReference>
<name>A0A9D1EAP8_9FIRM</name>
<proteinExistence type="predicted"/>
<evidence type="ECO:0000256" key="4">
    <source>
        <dbReference type="PROSITE-ProRule" id="PRU00169"/>
    </source>
</evidence>
<dbReference type="InterPro" id="IPR014879">
    <property type="entry name" value="Spo0A_C"/>
</dbReference>
<dbReference type="InterPro" id="IPR016032">
    <property type="entry name" value="Sig_transdc_resp-reg_C-effctor"/>
</dbReference>
<dbReference type="EMBL" id="DVHM01000140">
    <property type="protein sequence ID" value="HIR71318.1"/>
    <property type="molecule type" value="Genomic_DNA"/>
</dbReference>
<evidence type="ECO:0000256" key="3">
    <source>
        <dbReference type="ARBA" id="ARBA00024867"/>
    </source>
</evidence>
<dbReference type="Pfam" id="PF00072">
    <property type="entry name" value="Response_reg"/>
    <property type="match status" value="1"/>
</dbReference>
<evidence type="ECO:0000313" key="6">
    <source>
        <dbReference type="EMBL" id="HIR71318.1"/>
    </source>
</evidence>
<dbReference type="CDD" id="cd00156">
    <property type="entry name" value="REC"/>
    <property type="match status" value="1"/>
</dbReference>
<evidence type="ECO:0000313" key="7">
    <source>
        <dbReference type="Proteomes" id="UP000823912"/>
    </source>
</evidence>
<dbReference type="PROSITE" id="PS50110">
    <property type="entry name" value="RESPONSE_REGULATORY"/>
    <property type="match status" value="1"/>
</dbReference>
<sequence length="269" mass="30491">MDQKNQETQEITVLLVEDDVEECNELQNYADSVNDVNLVGITNNSDEALEMVQAFLPDVVLLDLELHQGGGNGLLFLLGLSRLNLPFRPYIIIITHNVSQVTFESARQLGADFILAKYETGYSAQYVIEFIRMTKPAILSHRENQSDSKPPLTPSQREHKIRQRIQRELTLIGISPKAIGLSYLEDAIYQTIQNPEPNIARGLAKKYGKSDASIERAMQNAINRAWRTNDPEELLANYTARIRSDKGVPTMMEFIYYYAGKIKADLEIE</sequence>
<feature type="domain" description="Response regulatory" evidence="5">
    <location>
        <begin position="12"/>
        <end position="132"/>
    </location>
</feature>
<dbReference type="GO" id="GO:0005509">
    <property type="term" value="F:calcium ion binding"/>
    <property type="evidence" value="ECO:0007669"/>
    <property type="project" value="InterPro"/>
</dbReference>
<accession>A0A9D1EAP8</accession>
<dbReference type="SUPFAM" id="SSF52172">
    <property type="entry name" value="CheY-like"/>
    <property type="match status" value="1"/>
</dbReference>
<dbReference type="Proteomes" id="UP000823912">
    <property type="component" value="Unassembled WGS sequence"/>
</dbReference>
<dbReference type="Pfam" id="PF08769">
    <property type="entry name" value="Spo0A_C"/>
    <property type="match status" value="1"/>
</dbReference>